<sequence length="273" mass="29849">MKCLHHVLESFKFILYPGLTVVSLRSHFPRGVERGDCHSFRRSLMRLDNGTVEIVGTGRLDGGWDGNMVFICVDSLRREIRGRLDWRYRRYNARRQKYTRLQSVSKFIWMGQRVRLISVLSFLAAEARVVMPIVEVEVDGADGRAVDADGWGVIGRDCGVAGRDCGVAGCDCGVAGRDGDVVVLCVSGCDRRIVVSAGTRAGCDCGISGRGVFRMDRFDGAETTGISMSSPSSWESKSGLKGTVVSEEENNQATCVLVCRNIFGIRPTQALGA</sequence>
<name>A0ABD0JLY0_9CAEN</name>
<reference evidence="1 2" key="1">
    <citation type="journal article" date="2023" name="Sci. Data">
        <title>Genome assembly of the Korean intertidal mud-creeper Batillaria attramentaria.</title>
        <authorList>
            <person name="Patra A.K."/>
            <person name="Ho P.T."/>
            <person name="Jun S."/>
            <person name="Lee S.J."/>
            <person name="Kim Y."/>
            <person name="Won Y.J."/>
        </authorList>
    </citation>
    <scope>NUCLEOTIDE SEQUENCE [LARGE SCALE GENOMIC DNA]</scope>
    <source>
        <strain evidence="1">Wonlab-2016</strain>
    </source>
</reference>
<protein>
    <submittedName>
        <fullName evidence="1">Uncharacterized protein</fullName>
    </submittedName>
</protein>
<accession>A0ABD0JLY0</accession>
<keyword evidence="2" id="KW-1185">Reference proteome</keyword>
<evidence type="ECO:0000313" key="2">
    <source>
        <dbReference type="Proteomes" id="UP001519460"/>
    </source>
</evidence>
<dbReference type="Proteomes" id="UP001519460">
    <property type="component" value="Unassembled WGS sequence"/>
</dbReference>
<comment type="caution">
    <text evidence="1">The sequence shown here is derived from an EMBL/GenBank/DDBJ whole genome shotgun (WGS) entry which is preliminary data.</text>
</comment>
<evidence type="ECO:0000313" key="1">
    <source>
        <dbReference type="EMBL" id="KAK7475740.1"/>
    </source>
</evidence>
<gene>
    <name evidence="1" type="ORF">BaRGS_00033012</name>
</gene>
<organism evidence="1 2">
    <name type="scientific">Batillaria attramentaria</name>
    <dbReference type="NCBI Taxonomy" id="370345"/>
    <lineage>
        <taxon>Eukaryota</taxon>
        <taxon>Metazoa</taxon>
        <taxon>Spiralia</taxon>
        <taxon>Lophotrochozoa</taxon>
        <taxon>Mollusca</taxon>
        <taxon>Gastropoda</taxon>
        <taxon>Caenogastropoda</taxon>
        <taxon>Sorbeoconcha</taxon>
        <taxon>Cerithioidea</taxon>
        <taxon>Batillariidae</taxon>
        <taxon>Batillaria</taxon>
    </lineage>
</organism>
<dbReference type="EMBL" id="JACVVK020000395">
    <property type="protein sequence ID" value="KAK7475740.1"/>
    <property type="molecule type" value="Genomic_DNA"/>
</dbReference>
<dbReference type="AlphaFoldDB" id="A0ABD0JLY0"/>
<proteinExistence type="predicted"/>